<name>A0A6P8IGB5_ACTTE</name>
<dbReference type="KEGG" id="aten:116300971"/>
<dbReference type="GeneID" id="116300971"/>
<protein>
    <submittedName>
        <fullName evidence="4">Ras-related protein Rab-18-B-like</fullName>
    </submittedName>
</protein>
<dbReference type="OrthoDB" id="28034at2759"/>
<dbReference type="SUPFAM" id="SSF52540">
    <property type="entry name" value="P-loop containing nucleoside triphosphate hydrolases"/>
    <property type="match status" value="1"/>
</dbReference>
<dbReference type="PANTHER" id="PTHR47977">
    <property type="entry name" value="RAS-RELATED PROTEIN RAB"/>
    <property type="match status" value="1"/>
</dbReference>
<keyword evidence="3" id="KW-1185">Reference proteome</keyword>
<dbReference type="Proteomes" id="UP000515163">
    <property type="component" value="Unplaced"/>
</dbReference>
<dbReference type="InterPro" id="IPR027417">
    <property type="entry name" value="P-loop_NTPase"/>
</dbReference>
<dbReference type="InParanoid" id="A0A6P8IGB5"/>
<dbReference type="PROSITE" id="PS51419">
    <property type="entry name" value="RAB"/>
    <property type="match status" value="1"/>
</dbReference>
<accession>A0A6P8IGB5</accession>
<dbReference type="Gene3D" id="3.40.50.300">
    <property type="entry name" value="P-loop containing nucleotide triphosphate hydrolases"/>
    <property type="match status" value="1"/>
</dbReference>
<sequence>MATPNSTAVPLYKVVLVGDIGVGKTSVYTRYQKDFFDPIRTPTFGVDNFIEELYVDEKRCRLNIWDTAGLERTGSLTSHYYHSAQAVALLYAVDELNSLNIILHWIEDAERYAPYAAKFLVANKIDLDKDDWEVEEMKAQLFMESNNIIMKYNVSAKTGEGIKEMFEDISRYLMQQKVAPTMPHGDPFHLSHEDSSLDLRKQKQFSLCSC</sequence>
<dbReference type="InterPro" id="IPR005225">
    <property type="entry name" value="Small_GTP-bd"/>
</dbReference>
<dbReference type="PROSITE" id="PS51421">
    <property type="entry name" value="RAS"/>
    <property type="match status" value="1"/>
</dbReference>
<gene>
    <name evidence="4" type="primary">LOC116300971</name>
</gene>
<dbReference type="FunFam" id="3.40.50.300:FF:001329">
    <property type="entry name" value="Small GTP-binding protein, putative"/>
    <property type="match status" value="1"/>
</dbReference>
<evidence type="ECO:0000313" key="4">
    <source>
        <dbReference type="RefSeq" id="XP_031565812.1"/>
    </source>
</evidence>
<keyword evidence="2" id="KW-0342">GTP-binding</keyword>
<evidence type="ECO:0000256" key="2">
    <source>
        <dbReference type="ARBA" id="ARBA00023134"/>
    </source>
</evidence>
<dbReference type="AlphaFoldDB" id="A0A6P8IGB5"/>
<dbReference type="InterPro" id="IPR001806">
    <property type="entry name" value="Small_GTPase"/>
</dbReference>
<reference evidence="4" key="1">
    <citation type="submission" date="2025-08" db="UniProtKB">
        <authorList>
            <consortium name="RefSeq"/>
        </authorList>
    </citation>
    <scope>IDENTIFICATION</scope>
    <source>
        <tissue evidence="4">Tentacle</tissue>
    </source>
</reference>
<dbReference type="SMART" id="SM00175">
    <property type="entry name" value="RAB"/>
    <property type="match status" value="1"/>
</dbReference>
<evidence type="ECO:0000313" key="3">
    <source>
        <dbReference type="Proteomes" id="UP000515163"/>
    </source>
</evidence>
<dbReference type="SMART" id="SM00173">
    <property type="entry name" value="RAS"/>
    <property type="match status" value="1"/>
</dbReference>
<organism evidence="3 4">
    <name type="scientific">Actinia tenebrosa</name>
    <name type="common">Australian red waratah sea anemone</name>
    <dbReference type="NCBI Taxonomy" id="6105"/>
    <lineage>
        <taxon>Eukaryota</taxon>
        <taxon>Metazoa</taxon>
        <taxon>Cnidaria</taxon>
        <taxon>Anthozoa</taxon>
        <taxon>Hexacorallia</taxon>
        <taxon>Actiniaria</taxon>
        <taxon>Actiniidae</taxon>
        <taxon>Actinia</taxon>
    </lineage>
</organism>
<dbReference type="RefSeq" id="XP_031565812.1">
    <property type="nucleotide sequence ID" value="XM_031709952.1"/>
</dbReference>
<dbReference type="SMART" id="SM00174">
    <property type="entry name" value="RHO"/>
    <property type="match status" value="1"/>
</dbReference>
<dbReference type="Pfam" id="PF00071">
    <property type="entry name" value="Ras"/>
    <property type="match status" value="1"/>
</dbReference>
<dbReference type="SMART" id="SM00176">
    <property type="entry name" value="RAN"/>
    <property type="match status" value="1"/>
</dbReference>
<evidence type="ECO:0000256" key="1">
    <source>
        <dbReference type="ARBA" id="ARBA00022741"/>
    </source>
</evidence>
<proteinExistence type="predicted"/>
<dbReference type="GO" id="GO:0005525">
    <property type="term" value="F:GTP binding"/>
    <property type="evidence" value="ECO:0007669"/>
    <property type="project" value="UniProtKB-KW"/>
</dbReference>
<dbReference type="CDD" id="cd00154">
    <property type="entry name" value="Rab"/>
    <property type="match status" value="1"/>
</dbReference>
<dbReference type="PRINTS" id="PR00449">
    <property type="entry name" value="RASTRNSFRMNG"/>
</dbReference>
<dbReference type="InterPro" id="IPR050227">
    <property type="entry name" value="Rab"/>
</dbReference>
<keyword evidence="1" id="KW-0547">Nucleotide-binding</keyword>
<dbReference type="NCBIfam" id="TIGR00231">
    <property type="entry name" value="small_GTP"/>
    <property type="match status" value="1"/>
</dbReference>
<dbReference type="GO" id="GO:0003924">
    <property type="term" value="F:GTPase activity"/>
    <property type="evidence" value="ECO:0007669"/>
    <property type="project" value="InterPro"/>
</dbReference>